<dbReference type="RefSeq" id="WP_011791536.1">
    <property type="nucleotide sequence ID" value="NC_008751.1"/>
</dbReference>
<keyword evidence="2" id="KW-0349">Heme</keyword>
<sequence length="497" mass="54136">MLLYIHVPFCRRKCRYCAFHSLPLIGEGGTSPAPEALQTPHADTAITAGPTAASTALAGVAPVTPSAQAISGQDGHTSTKGHGVPPESPPGPTANAAGMSGGIAGIVDRAGGAMRSCTPAEALPAYVETLFSELALWGDRLGNAPVETIFFGGGTPSLLPPHVVAAILDRVHRTFSVAPGAEISLEANPESLSNRQQARALYDAGVNRLSLGVQALDDALLHLMGRPHRARDAIRAFNAARDAGFTNISLDFIWGLPGQRLRQWLDQLREVVRLRPEHLSCYGLTLEEGTPLTADVESGSIALPVEREQAAMFMQGAERLEEAGYLQYEISNFARMGFQCHHNLGYWEGRDYLGLGPSATSTIDGLRWTNPYDHGAWHESVRTGRIGADAERLDLTVRVLELVMLRLRTTRGLRVKAYRELTGRDFLRDHKPLVHLLHRNGLVRIRDGYLRLTRNGMLVSNSILERFFERSETLLTLESTEKTHETRMAGPISGDTP</sequence>
<name>A0A0H3A7A6_NITV4</name>
<dbReference type="InterPro" id="IPR004559">
    <property type="entry name" value="HemW-like"/>
</dbReference>
<organism evidence="5 6">
    <name type="scientific">Nitratidesulfovibrio vulgaris (strain DP4)</name>
    <name type="common">Desulfovibrio vulgaris</name>
    <dbReference type="NCBI Taxonomy" id="391774"/>
    <lineage>
        <taxon>Bacteria</taxon>
        <taxon>Pseudomonadati</taxon>
        <taxon>Thermodesulfobacteriota</taxon>
        <taxon>Desulfovibrionia</taxon>
        <taxon>Desulfovibrionales</taxon>
        <taxon>Desulfovibrionaceae</taxon>
        <taxon>Nitratidesulfovibrio</taxon>
    </lineage>
</organism>
<feature type="region of interest" description="Disordered" evidence="3">
    <location>
        <begin position="66"/>
        <end position="100"/>
    </location>
</feature>
<dbReference type="AlphaFoldDB" id="A0A0H3A7A6"/>
<dbReference type="Proteomes" id="UP000009173">
    <property type="component" value="Chromosome"/>
</dbReference>
<keyword evidence="2" id="KW-0004">4Fe-4S</keyword>
<dbReference type="Pfam" id="PF04055">
    <property type="entry name" value="Radical_SAM"/>
    <property type="match status" value="1"/>
</dbReference>
<dbReference type="InterPro" id="IPR006638">
    <property type="entry name" value="Elp3/MiaA/NifB-like_rSAM"/>
</dbReference>
<proteinExistence type="inferred from homology"/>
<dbReference type="GO" id="GO:0046872">
    <property type="term" value="F:metal ion binding"/>
    <property type="evidence" value="ECO:0007669"/>
    <property type="project" value="UniProtKB-UniRule"/>
</dbReference>
<evidence type="ECO:0000256" key="1">
    <source>
        <dbReference type="ARBA" id="ARBA00006100"/>
    </source>
</evidence>
<dbReference type="GO" id="GO:0005737">
    <property type="term" value="C:cytoplasm"/>
    <property type="evidence" value="ECO:0007669"/>
    <property type="project" value="UniProtKB-SubCell"/>
</dbReference>
<dbReference type="InterPro" id="IPR010723">
    <property type="entry name" value="HemN_C"/>
</dbReference>
<protein>
    <recommendedName>
        <fullName evidence="2">Heme chaperone HemW</fullName>
    </recommendedName>
</protein>
<keyword evidence="2" id="KW-0411">Iron-sulfur</keyword>
<accession>A0A0H3A7A6</accession>
<feature type="compositionally biased region" description="Polar residues" evidence="3">
    <location>
        <begin position="66"/>
        <end position="80"/>
    </location>
</feature>
<gene>
    <name evidence="5" type="ordered locus">Dvul_0319</name>
</gene>
<keyword evidence="2" id="KW-0963">Cytoplasm</keyword>
<evidence type="ECO:0000259" key="4">
    <source>
        <dbReference type="PROSITE" id="PS51918"/>
    </source>
</evidence>
<feature type="domain" description="Radical SAM core" evidence="4">
    <location>
        <begin position="1"/>
        <end position="326"/>
    </location>
</feature>
<dbReference type="Gene3D" id="3.30.750.200">
    <property type="match status" value="1"/>
</dbReference>
<dbReference type="InterPro" id="IPR058240">
    <property type="entry name" value="rSAM_sf"/>
</dbReference>
<dbReference type="GO" id="GO:0004109">
    <property type="term" value="F:coproporphyrinogen oxidase activity"/>
    <property type="evidence" value="ECO:0007669"/>
    <property type="project" value="InterPro"/>
</dbReference>
<reference evidence="6" key="1">
    <citation type="journal article" date="2009" name="Environ. Microbiol.">
        <title>Contribution of mobile genetic elements to Desulfovibrio vulgaris genome plasticity.</title>
        <authorList>
            <person name="Walker C.B."/>
            <person name="Stolyar S."/>
            <person name="Chivian D."/>
            <person name="Pinel N."/>
            <person name="Gabster J.A."/>
            <person name="Dehal P.S."/>
            <person name="He Z."/>
            <person name="Yang Z.K."/>
            <person name="Yen H.C."/>
            <person name="Zhou J."/>
            <person name="Wall J.D."/>
            <person name="Hazen T.C."/>
            <person name="Arkin A.P."/>
            <person name="Stahl D.A."/>
        </authorList>
    </citation>
    <scope>NUCLEOTIDE SEQUENCE [LARGE SCALE GENOMIC DNA]</scope>
    <source>
        <strain evidence="6">DP4</strain>
    </source>
</reference>
<dbReference type="HOGENOM" id="CLU_027579_2_0_7"/>
<evidence type="ECO:0000313" key="6">
    <source>
        <dbReference type="Proteomes" id="UP000009173"/>
    </source>
</evidence>
<dbReference type="InterPro" id="IPR007197">
    <property type="entry name" value="rSAM"/>
</dbReference>
<dbReference type="KEGG" id="dvl:Dvul_0319"/>
<dbReference type="EMBL" id="CP000527">
    <property type="protein sequence ID" value="ABM27342.1"/>
    <property type="molecule type" value="Genomic_DNA"/>
</dbReference>
<dbReference type="PANTHER" id="PTHR13932">
    <property type="entry name" value="COPROPORPHYRINIGEN III OXIDASE"/>
    <property type="match status" value="1"/>
</dbReference>
<evidence type="ECO:0000313" key="5">
    <source>
        <dbReference type="EMBL" id="ABM27342.1"/>
    </source>
</evidence>
<comment type="similarity">
    <text evidence="1">Belongs to the anaerobic coproporphyrinogen-III oxidase family. HemW subfamily.</text>
</comment>
<keyword evidence="2" id="KW-0479">Metal-binding</keyword>
<keyword evidence="2" id="KW-0408">Iron</keyword>
<dbReference type="SMART" id="SM00729">
    <property type="entry name" value="Elp3"/>
    <property type="match status" value="1"/>
</dbReference>
<dbReference type="NCBIfam" id="TIGR00539">
    <property type="entry name" value="hemN_rel"/>
    <property type="match status" value="1"/>
</dbReference>
<dbReference type="PROSITE" id="PS51918">
    <property type="entry name" value="RADICAL_SAM"/>
    <property type="match status" value="1"/>
</dbReference>
<dbReference type="Pfam" id="PF06969">
    <property type="entry name" value="HemN_C"/>
    <property type="match status" value="1"/>
</dbReference>
<dbReference type="GO" id="GO:0006779">
    <property type="term" value="P:porphyrin-containing compound biosynthetic process"/>
    <property type="evidence" value="ECO:0007669"/>
    <property type="project" value="InterPro"/>
</dbReference>
<comment type="function">
    <text evidence="2">Probably acts as a heme chaperone, transferring heme to an unknown acceptor. Binds one molecule of heme per monomer, possibly covalently. Binds 1 [4Fe-4S] cluster. The cluster is coordinated with 3 cysteines and an exchangeable S-adenosyl-L-methionine.</text>
</comment>
<dbReference type="InterPro" id="IPR034505">
    <property type="entry name" value="Coproporphyrinogen-III_oxidase"/>
</dbReference>
<dbReference type="PANTHER" id="PTHR13932:SF5">
    <property type="entry name" value="RADICAL S-ADENOSYL METHIONINE DOMAIN-CONTAINING PROTEIN 1, MITOCHONDRIAL"/>
    <property type="match status" value="1"/>
</dbReference>
<comment type="subcellular location">
    <subcellularLocation>
        <location evidence="2">Cytoplasm</location>
    </subcellularLocation>
</comment>
<evidence type="ECO:0000256" key="2">
    <source>
        <dbReference type="RuleBase" id="RU364116"/>
    </source>
</evidence>
<keyword evidence="2" id="KW-0949">S-adenosyl-L-methionine</keyword>
<evidence type="ECO:0000256" key="3">
    <source>
        <dbReference type="SAM" id="MobiDB-lite"/>
    </source>
</evidence>
<dbReference type="GO" id="GO:0051539">
    <property type="term" value="F:4 iron, 4 sulfur cluster binding"/>
    <property type="evidence" value="ECO:0007669"/>
    <property type="project" value="UniProtKB-UniRule"/>
</dbReference>
<keyword evidence="2" id="KW-0143">Chaperone</keyword>
<dbReference type="SUPFAM" id="SSF102114">
    <property type="entry name" value="Radical SAM enzymes"/>
    <property type="match status" value="2"/>
</dbReference>